<gene>
    <name evidence="4" type="ORF">AYBTSS11_LOCUS19689</name>
</gene>
<feature type="domain" description="DUF4378" evidence="2">
    <location>
        <begin position="845"/>
        <end position="995"/>
    </location>
</feature>
<proteinExistence type="predicted"/>
<dbReference type="Gramene" id="rna-AYBTSS11_LOCUS19689">
    <property type="protein sequence ID" value="CAJ1963278.1"/>
    <property type="gene ID" value="gene-AYBTSS11_LOCUS19689"/>
</dbReference>
<evidence type="ECO:0008006" key="6">
    <source>
        <dbReference type="Google" id="ProtNLM"/>
    </source>
</evidence>
<dbReference type="EMBL" id="OY731403">
    <property type="protein sequence ID" value="CAJ1963278.1"/>
    <property type="molecule type" value="Genomic_DNA"/>
</dbReference>
<dbReference type="InterPro" id="IPR032795">
    <property type="entry name" value="DUF3741-assoc"/>
</dbReference>
<evidence type="ECO:0000259" key="3">
    <source>
        <dbReference type="Pfam" id="PF14383"/>
    </source>
</evidence>
<feature type="compositionally biased region" description="Basic and acidic residues" evidence="1">
    <location>
        <begin position="339"/>
        <end position="350"/>
    </location>
</feature>
<evidence type="ECO:0000313" key="4">
    <source>
        <dbReference type="EMBL" id="CAJ1963278.1"/>
    </source>
</evidence>
<protein>
    <recommendedName>
        <fullName evidence="6">DUF4378 domain-containing protein</fullName>
    </recommendedName>
</protein>
<keyword evidence="5" id="KW-1185">Reference proteome</keyword>
<feature type="region of interest" description="Disordered" evidence="1">
    <location>
        <begin position="381"/>
        <end position="401"/>
    </location>
</feature>
<dbReference type="AlphaFoldDB" id="A0AA86VPC3"/>
<evidence type="ECO:0000313" key="5">
    <source>
        <dbReference type="Proteomes" id="UP001189624"/>
    </source>
</evidence>
<sequence>MLLRFAFDFGHSLFSLLVDLNIDCQIGSLKGDLHKQNMNHVVDLAGLIFWHEALLLCLEGVLHAALTMGVEKEGKSGGGYVGGFFQLFDWSSKSRKKLFAAKSDLPESLKQRRRVDYNVSMPLTQSSYLVDEDENGVGASLRGSCDHSYASSVTDDETCSTRAPSVVARLMGLDSLPSSSFSDPYATPYFDTRSLQDAQYFKKSFGQQHDHQTPYSGKLVEKVEGSSRSFIEPKPQKAITRPIEKFQTEVLPPKSAKSIPVTHHKLLSPIKSPSFVPTNNAAYIMEAAARIIEPGSQASTKVKIPLVASSTPLRVRELKDKVEASQKGPLFGPTSMNSRTRDLKEKRELSQRTTRLSESCQRTVESNAAKYLKGQSLNRSWNGSVDTSIKSPTHEEEVSSLKNKGKSISLAIQAKVNVQKREGLSLTGGRSMMARKEHPDLKSNQPMKANVQKNLHKKSSTQNSSGALRQNNLKQNYCIDKDKLPSKPLVTNSHSRKVMTGDSSFGRHRNSSNKSIAKSKVGSRKSAMEVTDSEKEVLYTSTNNFPRKKRSTDKDWNDRVVDNLFIEKTQRPAKSNLVSNKQNSWADDVKKKDMDVVSFTFTTPLTKSNTGFETCGHAGQNNNGLSLDQRIKRVLLDPDNTRSPIGYNLIGGGDALGVLLEQKLRELTCMETTCHDSSKVRQPAITATMSDVQVTGLNVVNLNPTLQQKKDQDVLFTDKLSNNYNSDISFRGLPELSLKRNSWIDEMEPQSLNCRHPSPISVLEPSFSIESCESSLSTDVTSTEGSKLWSSVQAQEVHGLNFSRKFYACESDAELSDSASSTSAGNMMRRHTSTVTRFGSSSTWELDYVKDILCNVELMYMDFSLGQASEVINSHLFKQLEGCKVGFKRDEESRIRRKVTYDCVSECLDLRCRRCVGGGFKMWTKGFEMVKRKEWLAEDVYKEISCWRGMGDSMVDELVDKDMSSQHGRWLDYEVDASELGSEVVDQIFNSLVDDVVTEILQL</sequence>
<feature type="domain" description="DUF3741" evidence="3">
    <location>
        <begin position="151"/>
        <end position="182"/>
    </location>
</feature>
<dbReference type="PANTHER" id="PTHR21726">
    <property type="entry name" value="PHOSPHATIDYLINOSITOL N-ACETYLGLUCOSAMINYLTRANSFERASE SUBUNIT P DOWN SYNDROME CRITICAL REGION PROTEIN 5 -RELATED"/>
    <property type="match status" value="1"/>
</dbReference>
<evidence type="ECO:0000259" key="2">
    <source>
        <dbReference type="Pfam" id="PF14309"/>
    </source>
</evidence>
<accession>A0AA86VPC3</accession>
<reference evidence="4" key="1">
    <citation type="submission" date="2023-10" db="EMBL/GenBank/DDBJ databases">
        <authorList>
            <person name="Domelevo Entfellner J.-B."/>
        </authorList>
    </citation>
    <scope>NUCLEOTIDE SEQUENCE</scope>
</reference>
<dbReference type="InterPro" id="IPR025486">
    <property type="entry name" value="DUF4378"/>
</dbReference>
<dbReference type="Pfam" id="PF14383">
    <property type="entry name" value="VARLMGL"/>
    <property type="match status" value="1"/>
</dbReference>
<evidence type="ECO:0000256" key="1">
    <source>
        <dbReference type="SAM" id="MobiDB-lite"/>
    </source>
</evidence>
<feature type="compositionally biased region" description="Polar residues" evidence="1">
    <location>
        <begin position="460"/>
        <end position="475"/>
    </location>
</feature>
<dbReference type="Pfam" id="PF14309">
    <property type="entry name" value="DUF4378"/>
    <property type="match status" value="1"/>
</dbReference>
<feature type="region of interest" description="Disordered" evidence="1">
    <location>
        <begin position="450"/>
        <end position="529"/>
    </location>
</feature>
<feature type="region of interest" description="Disordered" evidence="1">
    <location>
        <begin position="326"/>
        <end position="358"/>
    </location>
</feature>
<feature type="compositionally biased region" description="Polar residues" evidence="1">
    <location>
        <begin position="381"/>
        <end position="391"/>
    </location>
</feature>
<organism evidence="4 5">
    <name type="scientific">Sphenostylis stenocarpa</name>
    <dbReference type="NCBI Taxonomy" id="92480"/>
    <lineage>
        <taxon>Eukaryota</taxon>
        <taxon>Viridiplantae</taxon>
        <taxon>Streptophyta</taxon>
        <taxon>Embryophyta</taxon>
        <taxon>Tracheophyta</taxon>
        <taxon>Spermatophyta</taxon>
        <taxon>Magnoliopsida</taxon>
        <taxon>eudicotyledons</taxon>
        <taxon>Gunneridae</taxon>
        <taxon>Pentapetalae</taxon>
        <taxon>rosids</taxon>
        <taxon>fabids</taxon>
        <taxon>Fabales</taxon>
        <taxon>Fabaceae</taxon>
        <taxon>Papilionoideae</taxon>
        <taxon>50 kb inversion clade</taxon>
        <taxon>NPAAA clade</taxon>
        <taxon>indigoferoid/millettioid clade</taxon>
        <taxon>Phaseoleae</taxon>
        <taxon>Sphenostylis</taxon>
    </lineage>
</organism>
<dbReference type="PANTHER" id="PTHR21726:SF29">
    <property type="entry name" value="EXPRESSED PROTEIN"/>
    <property type="match status" value="1"/>
</dbReference>
<dbReference type="Proteomes" id="UP001189624">
    <property type="component" value="Chromosome 6"/>
</dbReference>
<name>A0AA86VPC3_9FABA</name>